<dbReference type="AlphaFoldDB" id="A0A0D8XYW6"/>
<protein>
    <submittedName>
        <fullName evidence="5">Calcium binding EGF domain protein</fullName>
    </submittedName>
</protein>
<evidence type="ECO:0000256" key="1">
    <source>
        <dbReference type="ARBA" id="ARBA00022536"/>
    </source>
</evidence>
<dbReference type="OrthoDB" id="6516201at2759"/>
<dbReference type="PROSITE" id="PS00010">
    <property type="entry name" value="ASX_HYDROXYL"/>
    <property type="match status" value="1"/>
</dbReference>
<dbReference type="Gene3D" id="2.10.25.10">
    <property type="entry name" value="Laminin"/>
    <property type="match status" value="1"/>
</dbReference>
<dbReference type="Pfam" id="PF07645">
    <property type="entry name" value="EGF_CA"/>
    <property type="match status" value="1"/>
</dbReference>
<dbReference type="EMBL" id="KN716247">
    <property type="protein sequence ID" value="KJH49047.1"/>
    <property type="molecule type" value="Genomic_DNA"/>
</dbReference>
<dbReference type="InterPro" id="IPR000742">
    <property type="entry name" value="EGF"/>
</dbReference>
<evidence type="ECO:0000256" key="3">
    <source>
        <dbReference type="PROSITE-ProRule" id="PRU00076"/>
    </source>
</evidence>
<dbReference type="InterPro" id="IPR001881">
    <property type="entry name" value="EGF-like_Ca-bd_dom"/>
</dbReference>
<organism evidence="5 6">
    <name type="scientific">Dictyocaulus viviparus</name>
    <name type="common">Bovine lungworm</name>
    <dbReference type="NCBI Taxonomy" id="29172"/>
    <lineage>
        <taxon>Eukaryota</taxon>
        <taxon>Metazoa</taxon>
        <taxon>Ecdysozoa</taxon>
        <taxon>Nematoda</taxon>
        <taxon>Chromadorea</taxon>
        <taxon>Rhabditida</taxon>
        <taxon>Rhabditina</taxon>
        <taxon>Rhabditomorpha</taxon>
        <taxon>Strongyloidea</taxon>
        <taxon>Metastrongylidae</taxon>
        <taxon>Dictyocaulus</taxon>
    </lineage>
</organism>
<feature type="domain" description="EGF-like" evidence="4">
    <location>
        <begin position="57"/>
        <end position="96"/>
    </location>
</feature>
<dbReference type="STRING" id="29172.A0A0D8XYW6"/>
<name>A0A0D8XYW6_DICVI</name>
<dbReference type="InterPro" id="IPR049883">
    <property type="entry name" value="NOTCH1_EGF-like"/>
</dbReference>
<dbReference type="Proteomes" id="UP000053766">
    <property type="component" value="Unassembled WGS sequence"/>
</dbReference>
<proteinExistence type="predicted"/>
<dbReference type="SUPFAM" id="SSF57196">
    <property type="entry name" value="EGF/Laminin"/>
    <property type="match status" value="1"/>
</dbReference>
<reference evidence="5 6" key="1">
    <citation type="submission" date="2013-11" db="EMBL/GenBank/DDBJ databases">
        <title>Draft genome of the bovine lungworm Dictyocaulus viviparus.</title>
        <authorList>
            <person name="Mitreva M."/>
        </authorList>
    </citation>
    <scope>NUCLEOTIDE SEQUENCE [LARGE SCALE GENOMIC DNA]</scope>
    <source>
        <strain evidence="5 6">HannoverDv2000</strain>
    </source>
</reference>
<evidence type="ECO:0000259" key="4">
    <source>
        <dbReference type="PROSITE" id="PS50026"/>
    </source>
</evidence>
<sequence>MQLLSIATLPNKLSKPYAGRSEIRRTEVRTTSQMHHNTTIQSPNDLIAQLNADLHELIDECANSTVNDCDPNASCVDNPLSYECLCRDGYFDVSIDPVKKPGRKCIKLSLTGVVLRMQTSNSEMFCSSPVCPEAVRFLAHGVACRISKSKTFGVT</sequence>
<dbReference type="CDD" id="cd00054">
    <property type="entry name" value="EGF_CA"/>
    <property type="match status" value="1"/>
</dbReference>
<evidence type="ECO:0000256" key="2">
    <source>
        <dbReference type="ARBA" id="ARBA00023157"/>
    </source>
</evidence>
<evidence type="ECO:0000313" key="5">
    <source>
        <dbReference type="EMBL" id="KJH49047.1"/>
    </source>
</evidence>
<dbReference type="SMART" id="SM00181">
    <property type="entry name" value="EGF"/>
    <property type="match status" value="1"/>
</dbReference>
<comment type="caution">
    <text evidence="3">Lacks conserved residue(s) required for the propagation of feature annotation.</text>
</comment>
<accession>A0A0D8XYW6</accession>
<gene>
    <name evidence="5" type="ORF">DICVIV_04826</name>
</gene>
<keyword evidence="2" id="KW-1015">Disulfide bond</keyword>
<dbReference type="PROSITE" id="PS50026">
    <property type="entry name" value="EGF_3"/>
    <property type="match status" value="1"/>
</dbReference>
<dbReference type="InterPro" id="IPR000152">
    <property type="entry name" value="EGF-type_Asp/Asn_hydroxyl_site"/>
</dbReference>
<reference evidence="6" key="2">
    <citation type="journal article" date="2016" name="Sci. Rep.">
        <title>Dictyocaulus viviparus genome, variome and transcriptome elucidate lungworm biology and support future intervention.</title>
        <authorList>
            <person name="McNulty S.N."/>
            <person name="Strube C."/>
            <person name="Rosa B.A."/>
            <person name="Martin J.C."/>
            <person name="Tyagi R."/>
            <person name="Choi Y.J."/>
            <person name="Wang Q."/>
            <person name="Hallsworth Pepin K."/>
            <person name="Zhang X."/>
            <person name="Ozersky P."/>
            <person name="Wilson R.K."/>
            <person name="Sternberg P.W."/>
            <person name="Gasser R.B."/>
            <person name="Mitreva M."/>
        </authorList>
    </citation>
    <scope>NUCLEOTIDE SEQUENCE [LARGE SCALE GENOMIC DNA]</scope>
    <source>
        <strain evidence="6">HannoverDv2000</strain>
    </source>
</reference>
<keyword evidence="6" id="KW-1185">Reference proteome</keyword>
<keyword evidence="1 3" id="KW-0245">EGF-like domain</keyword>
<dbReference type="GO" id="GO:0005509">
    <property type="term" value="F:calcium ion binding"/>
    <property type="evidence" value="ECO:0007669"/>
    <property type="project" value="InterPro"/>
</dbReference>
<evidence type="ECO:0000313" key="6">
    <source>
        <dbReference type="Proteomes" id="UP000053766"/>
    </source>
</evidence>
<dbReference type="SMART" id="SM00179">
    <property type="entry name" value="EGF_CA"/>
    <property type="match status" value="1"/>
</dbReference>